<protein>
    <submittedName>
        <fullName evidence="1">SdhB protein, substrate of the Dot/Icm system</fullName>
    </submittedName>
</protein>
<accession>A0A098G526</accession>
<evidence type="ECO:0000313" key="2">
    <source>
        <dbReference type="Proteomes" id="UP000032430"/>
    </source>
</evidence>
<dbReference type="HOGENOM" id="CLU_236551_0_0_6"/>
<sequence length="1912" mass="216476">MPANDKSETPTSQLFTETRLYLLEVLKKQLDELLAEKLNSQKTGVPFVDFQNDPPQVGAIKKVINGIYYIEEALKNWENLGATNFAYTGPKALYQVYKALSLFDDANPNVREVVIQNYHIIQPLYSMAYDEIKKSGWMDKFIEMDNTEKVSDVVGKGISLLGSDLNKWNNTNPLISTFDKISQLMHGMATVQDKATTEQDKTKQMELIRSLLDDLDNNAFINQLSIADFEDAKAVKDLLNWFKNIQEDGFDFTKKSIEQYISWTNTYLPKLVVLADQLERQNYLKPGLLSKDLCSNANSLMKEMNQLLDSDSTYQITQRNATTDSLLPLRMQQIDAAQTKSVKVIMAAEQQKMAVAHFFKIMRAYQGKSFSEILESDRVLLRQVYPKVQMIIANADLSLENAFTEVLNTKGPETPNEKRGWWAAATGYAANFASYYGLIVANYGVSRLLAVEKVADNTIASQINSEKFKIMIAEKSREKIQLAQETVVSEEQTAKEKRPSLEARVVTRINEITQGLAGQVPEREIIPDKFTPVQAVDLTNLRGTLTYIQSLKLSTKVRESREALAILVTRHITKEESGSVSTLQVVINKSSEVHGQIKKVEDDLKQLEWWLEYFENSNFWWGLTTNVYTYTQLGSAASDLKQSIMALTPDAQKILAPVLQQITALSSGLSNKDQTPLDVSALERLKDEVIVLPKESAKKQQVQQSASVVEGAKIGEVAETRKTTPVTSPLIQESQPKSPPIDYIKKISEAREVLLAKYKSTLSEPLSLSLLEKQEKGVPFINIDNDAPQIAAIKKVINSMYYAEAAIKIWQQIDTSTTFGKAAAAHQGVAALSQLYKSMQLFTEVTPEVQNLIRENYDLIKPVIDSAETIIGDGQWAGQFKGMEWTKTIGSVIGQVVASVQSSPDDRTQTASLVSLLSELPTVMNNMANLAGADAEVSASSLRISQERIDAISNVLELLFEENSSLWNIFKGPQAILGLIELNKKFQSEATNLQEATIIAYQQWIKDRYPDLLVMLDEIETRYYLKAGTLSGPIILEVDKLNDKLNETIESKPPTSKLELIALSSDLASIRKMNLDIKKIDHWNESFQYENQETSAREFFATLRKYEDKLFSDITLEDIVILRQNFARIQLAMANNNLDIANECVTWLEQFATRPPKQQAGVKVSIAQILKQESTVQSYIAQRYKAAMLKIQVIDHAVNHIEFAAGESFKFSSEEPDVDALRQNYLLAQANKPQINPGELERITPSSLYNVRGNLAFLQELKMSSTVAEVREKFSQTTKDKFSRLIQDYLKKTEGQKEHIIREDEPTVVRQIKRVENGLYHLEEALKHFESINKSNRLVVQARALVEIQHQAAQLKDVLEKLTPELKEHYGPIAVKMLEFSKKVRSIDYNKKDLEDLGVVLQSTKQELLKRKTPRKVEAERVFFDSTPPQDDLANPNESAAAKARRLGVKYLHLASPTLEDSRKYLRARYPGEFGTQPAIIRNYTRRQLSDEQLMSEEINKLTDALRDHYGFNLTTIGVIVDVINQIQRVGSQTSEVVGMVNQLVTNDYVKIKENAYKDIITKLSQEEDYLCLKPGTLINPVMGVVNQLFLSAALELDMSFDKKLSVLDEKTFLNIVIAETEREINALKTEQDREPDNKERAFKIKVKEDKLEFLVGQLGLFADKDIDATKSALLDIQFDVYLRDQLKATSIKKPILDEYEKIVREHYRVNKNNFLAVSECANALYDSMQNFEKECISDYLIVYEAYRMLQKFGNKLPARNQDLKDYITVVNKELTDHSLSIGERVSKVQSLPNDKEFLDKLSAADDGTRFYISFIQFLVRIASSIIDSIVTGKNIVYVYNQKKIEDLMQNIEDTLKSQEVVTVENNVAEVIVTDKDERVSETLVAKKQIDSNEIDVELDDEKEPRSLGLNN</sequence>
<dbReference type="OrthoDB" id="5631823at2"/>
<dbReference type="STRING" id="1212491.LFA_1659"/>
<dbReference type="EMBL" id="LN614827">
    <property type="protein sequence ID" value="CEG57066.1"/>
    <property type="molecule type" value="Genomic_DNA"/>
</dbReference>
<keyword evidence="2" id="KW-1185">Reference proteome</keyword>
<name>A0A098G526_9GAMM</name>
<reference evidence="2" key="1">
    <citation type="submission" date="2014-09" db="EMBL/GenBank/DDBJ databases">
        <authorList>
            <person name="Gomez-Valero L."/>
        </authorList>
    </citation>
    <scope>NUCLEOTIDE SEQUENCE [LARGE SCALE GENOMIC DNA]</scope>
    <source>
        <strain evidence="2">ATCC700992</strain>
    </source>
</reference>
<organism evidence="1 2">
    <name type="scientific">Legionella fallonii LLAP-10</name>
    <dbReference type="NCBI Taxonomy" id="1212491"/>
    <lineage>
        <taxon>Bacteria</taxon>
        <taxon>Pseudomonadati</taxon>
        <taxon>Pseudomonadota</taxon>
        <taxon>Gammaproteobacteria</taxon>
        <taxon>Legionellales</taxon>
        <taxon>Legionellaceae</taxon>
        <taxon>Legionella</taxon>
    </lineage>
</organism>
<gene>
    <name evidence="1" type="primary">sdhB</name>
    <name evidence="1" type="ORF">LFA_1659</name>
</gene>
<dbReference type="Proteomes" id="UP000032430">
    <property type="component" value="Chromosome I"/>
</dbReference>
<dbReference type="KEGG" id="lfa:LFA_1659"/>
<proteinExistence type="predicted"/>
<evidence type="ECO:0000313" key="1">
    <source>
        <dbReference type="EMBL" id="CEG57066.1"/>
    </source>
</evidence>
<dbReference type="RefSeq" id="WP_052673890.1">
    <property type="nucleotide sequence ID" value="NZ_LN614827.1"/>
</dbReference>